<sequence length="464" mass="52996">MRAFCNPEASLSNITEEFALQMAHMKNTFTILQIIFCLVGIMGNILNLRTLQSPSLQTVPFMYIRSLAFFDLISLSAILLHFMLETATKNYILMVYSTYVEAAFINTFLVAGLYCAFMLTVERCLLISRPHLQPVSNPRKLARRKILAMLGLAAILHLPMMLQNTIKLYDNGTYHMTNNVELLCREPHWTIFNYYKMLRECLRFFFVALMTLLNVIIARKLQINKMRRRRLVRRSIPCDSSSPDHQSMNRPSSPEPSFNSSRRESNLVRSFSEKKLTALMVVICIIFILGNLPQMIVMVLQNEAMDNLYGFQLYRNIANLLEVVNHCLNFYVFCMASSEYTRAFLLNCVCLRDILLRFPRVADFLAARRSGSVVSCNMSGIGMQNKDFCSGDSDNEGTVKSSHAESNGLKSCSYINDIKERTELKGILVTGDRPEGREKKSLTIINHLAVPLCGNDREEHTVHL</sequence>
<protein>
    <recommendedName>
        <fullName evidence="8">G-protein coupled receptors family 1 profile domain-containing protein</fullName>
    </recommendedName>
</protein>
<evidence type="ECO:0000256" key="6">
    <source>
        <dbReference type="SAM" id="MobiDB-lite"/>
    </source>
</evidence>
<comment type="caution">
    <text evidence="9">The sequence shown here is derived from an EMBL/GenBank/DDBJ whole genome shotgun (WGS) entry which is preliminary data.</text>
</comment>
<dbReference type="Proteomes" id="UP001303046">
    <property type="component" value="Unassembled WGS sequence"/>
</dbReference>
<dbReference type="SUPFAM" id="SSF81321">
    <property type="entry name" value="Family A G protein-coupled receptor-like"/>
    <property type="match status" value="1"/>
</dbReference>
<evidence type="ECO:0000313" key="10">
    <source>
        <dbReference type="Proteomes" id="UP001303046"/>
    </source>
</evidence>
<name>A0ABR1EU73_NECAM</name>
<evidence type="ECO:0000256" key="4">
    <source>
        <dbReference type="ARBA" id="ARBA00023136"/>
    </source>
</evidence>
<organism evidence="9 10">
    <name type="scientific">Necator americanus</name>
    <name type="common">Human hookworm</name>
    <dbReference type="NCBI Taxonomy" id="51031"/>
    <lineage>
        <taxon>Eukaryota</taxon>
        <taxon>Metazoa</taxon>
        <taxon>Ecdysozoa</taxon>
        <taxon>Nematoda</taxon>
        <taxon>Chromadorea</taxon>
        <taxon>Rhabditida</taxon>
        <taxon>Rhabditina</taxon>
        <taxon>Rhabditomorpha</taxon>
        <taxon>Strongyloidea</taxon>
        <taxon>Ancylostomatidae</taxon>
        <taxon>Bunostominae</taxon>
        <taxon>Necator</taxon>
    </lineage>
</organism>
<feature type="transmembrane region" description="Helical" evidence="7">
    <location>
        <begin position="202"/>
        <end position="221"/>
    </location>
</feature>
<evidence type="ECO:0000313" key="9">
    <source>
        <dbReference type="EMBL" id="KAK6766184.1"/>
    </source>
</evidence>
<dbReference type="InterPro" id="IPR053093">
    <property type="entry name" value="GPCR-like"/>
</dbReference>
<feature type="compositionally biased region" description="Polar residues" evidence="6">
    <location>
        <begin position="238"/>
        <end position="260"/>
    </location>
</feature>
<keyword evidence="5" id="KW-0675">Receptor</keyword>
<dbReference type="EMBL" id="JAVFWL010000006">
    <property type="protein sequence ID" value="KAK6766184.1"/>
    <property type="molecule type" value="Genomic_DNA"/>
</dbReference>
<keyword evidence="5" id="KW-0807">Transducer</keyword>
<feature type="transmembrane region" description="Helical" evidence="7">
    <location>
        <begin position="146"/>
        <end position="166"/>
    </location>
</feature>
<comment type="similarity">
    <text evidence="5">Belongs to the G-protein coupled receptor 1 family.</text>
</comment>
<proteinExistence type="inferred from homology"/>
<feature type="transmembrane region" description="Helical" evidence="7">
    <location>
        <begin position="67"/>
        <end position="84"/>
    </location>
</feature>
<dbReference type="Pfam" id="PF00001">
    <property type="entry name" value="7tm_1"/>
    <property type="match status" value="1"/>
</dbReference>
<dbReference type="PROSITE" id="PS50262">
    <property type="entry name" value="G_PROTEIN_RECEP_F1_2"/>
    <property type="match status" value="1"/>
</dbReference>
<feature type="transmembrane region" description="Helical" evidence="7">
    <location>
        <begin position="104"/>
        <end position="125"/>
    </location>
</feature>
<evidence type="ECO:0000256" key="5">
    <source>
        <dbReference type="RuleBase" id="RU000688"/>
    </source>
</evidence>
<dbReference type="PROSITE" id="PS00237">
    <property type="entry name" value="G_PROTEIN_RECEP_F1_1"/>
    <property type="match status" value="1"/>
</dbReference>
<dbReference type="Gene3D" id="1.20.1070.10">
    <property type="entry name" value="Rhodopsin 7-helix transmembrane proteins"/>
    <property type="match status" value="1"/>
</dbReference>
<gene>
    <name evidence="9" type="primary">Necator_chrX.g26009</name>
    <name evidence="9" type="ORF">RB195_025843</name>
</gene>
<evidence type="ECO:0000256" key="3">
    <source>
        <dbReference type="ARBA" id="ARBA00022989"/>
    </source>
</evidence>
<keyword evidence="10" id="KW-1185">Reference proteome</keyword>
<evidence type="ECO:0000256" key="1">
    <source>
        <dbReference type="ARBA" id="ARBA00004370"/>
    </source>
</evidence>
<evidence type="ECO:0000256" key="7">
    <source>
        <dbReference type="SAM" id="Phobius"/>
    </source>
</evidence>
<feature type="transmembrane region" description="Helical" evidence="7">
    <location>
        <begin position="28"/>
        <end position="46"/>
    </location>
</feature>
<feature type="region of interest" description="Disordered" evidence="6">
    <location>
        <begin position="236"/>
        <end position="261"/>
    </location>
</feature>
<dbReference type="CDD" id="cd14978">
    <property type="entry name" value="7tmA_FMRFamide_R-like"/>
    <property type="match status" value="1"/>
</dbReference>
<reference evidence="9 10" key="1">
    <citation type="submission" date="2023-08" db="EMBL/GenBank/DDBJ databases">
        <title>A Necator americanus chromosomal reference genome.</title>
        <authorList>
            <person name="Ilik V."/>
            <person name="Petrzelkova K.J."/>
            <person name="Pardy F."/>
            <person name="Fuh T."/>
            <person name="Niatou-Singa F.S."/>
            <person name="Gouil Q."/>
            <person name="Baker L."/>
            <person name="Ritchie M.E."/>
            <person name="Jex A.R."/>
            <person name="Gazzola D."/>
            <person name="Li H."/>
            <person name="Toshio Fujiwara R."/>
            <person name="Zhan B."/>
            <person name="Aroian R.V."/>
            <person name="Pafco B."/>
            <person name="Schwarz E.M."/>
        </authorList>
    </citation>
    <scope>NUCLEOTIDE SEQUENCE [LARGE SCALE GENOMIC DNA]</scope>
    <source>
        <strain evidence="9 10">Aroian</strain>
        <tissue evidence="9">Whole animal</tissue>
    </source>
</reference>
<evidence type="ECO:0000256" key="2">
    <source>
        <dbReference type="ARBA" id="ARBA00022692"/>
    </source>
</evidence>
<accession>A0ABR1EU73</accession>
<dbReference type="InterPro" id="IPR017452">
    <property type="entry name" value="GPCR_Rhodpsn_7TM"/>
</dbReference>
<dbReference type="PRINTS" id="PR00237">
    <property type="entry name" value="GPCRRHODOPSN"/>
</dbReference>
<dbReference type="PANTHER" id="PTHR47760:SF4">
    <property type="entry name" value="G-PROTEIN COUPLED RECEPTORS FAMILY 1 PROFILE DOMAIN-CONTAINING PROTEIN"/>
    <property type="match status" value="1"/>
</dbReference>
<evidence type="ECO:0000259" key="8">
    <source>
        <dbReference type="PROSITE" id="PS50262"/>
    </source>
</evidence>
<keyword evidence="3 7" id="KW-1133">Transmembrane helix</keyword>
<dbReference type="PANTHER" id="PTHR47760">
    <property type="entry name" value="G-PROTEIN COUPLED RECEPTOR B0563.6-LIKE PROTEIN-RELATED"/>
    <property type="match status" value="1"/>
</dbReference>
<feature type="domain" description="G-protein coupled receptors family 1 profile" evidence="8">
    <location>
        <begin position="43"/>
        <end position="333"/>
    </location>
</feature>
<dbReference type="InterPro" id="IPR000276">
    <property type="entry name" value="GPCR_Rhodpsn"/>
</dbReference>
<keyword evidence="2 5" id="KW-0812">Transmembrane</keyword>
<feature type="transmembrane region" description="Helical" evidence="7">
    <location>
        <begin position="276"/>
        <end position="300"/>
    </location>
</feature>
<keyword evidence="4 7" id="KW-0472">Membrane</keyword>
<comment type="subcellular location">
    <subcellularLocation>
        <location evidence="1">Membrane</location>
    </subcellularLocation>
</comment>
<keyword evidence="5" id="KW-0297">G-protein coupled receptor</keyword>